<proteinExistence type="predicted"/>
<feature type="coiled-coil region" evidence="1">
    <location>
        <begin position="82"/>
        <end position="109"/>
    </location>
</feature>
<dbReference type="InterPro" id="IPR009636">
    <property type="entry name" value="SCAF"/>
</dbReference>
<reference evidence="3" key="1">
    <citation type="journal article" date="2021" name="Proc. Natl. Acad. Sci. U.S.A.">
        <title>A Catalog of Tens of Thousands of Viruses from Human Metagenomes Reveals Hidden Associations with Chronic Diseases.</title>
        <authorList>
            <person name="Tisza M.J."/>
            <person name="Buck C.B."/>
        </authorList>
    </citation>
    <scope>NUCLEOTIDE SEQUENCE</scope>
    <source>
        <strain evidence="3">CtQkH10</strain>
    </source>
</reference>
<dbReference type="EMBL" id="BK015331">
    <property type="protein sequence ID" value="DAE01778.1"/>
    <property type="molecule type" value="Genomic_DNA"/>
</dbReference>
<organism evidence="3">
    <name type="scientific">Siphoviridae sp. ctQkH10</name>
    <dbReference type="NCBI Taxonomy" id="2825494"/>
    <lineage>
        <taxon>Viruses</taxon>
        <taxon>Duplodnaviria</taxon>
        <taxon>Heunggongvirae</taxon>
        <taxon>Uroviricota</taxon>
        <taxon>Caudoviricetes</taxon>
    </lineage>
</organism>
<evidence type="ECO:0000256" key="1">
    <source>
        <dbReference type="SAM" id="Coils"/>
    </source>
</evidence>
<dbReference type="GO" id="GO:0019069">
    <property type="term" value="P:viral capsid assembly"/>
    <property type="evidence" value="ECO:0007669"/>
    <property type="project" value="InterPro"/>
</dbReference>
<name>A0A8S5P440_9CAUD</name>
<feature type="region of interest" description="Disordered" evidence="2">
    <location>
        <begin position="193"/>
        <end position="220"/>
    </location>
</feature>
<evidence type="ECO:0000256" key="2">
    <source>
        <dbReference type="SAM" id="MobiDB-lite"/>
    </source>
</evidence>
<protein>
    <submittedName>
        <fullName evidence="3">Minor structural protein</fullName>
    </submittedName>
</protein>
<sequence length="234" mass="25138">MQNRTVLFSCPFCPHEDGTDTIAAGSAYPAHNRTQTENCVTKPRFYPQKGVSTMKREDVRNKIPGITEEQLNWLMQENGSDIAREKSAAAALQTQLNSAQAQLKTAQDGLKAFDGVDVAGLQAQVTKLKADMQAQADGFAFDSALNTAILGKKGRSVDAVRALLDLDALKGSKDRTTDINKALEDAVKANPWAFGDTQPAGYPNVRDGGAPNHNPSQPDGVLAAFSKLNPNLKI</sequence>
<keyword evidence="1" id="KW-0175">Coiled coil</keyword>
<evidence type="ECO:0000313" key="3">
    <source>
        <dbReference type="EMBL" id="DAE01778.1"/>
    </source>
</evidence>
<dbReference type="Pfam" id="PF06810">
    <property type="entry name" value="Phage_scaffold"/>
    <property type="match status" value="1"/>
</dbReference>
<accession>A0A8S5P440</accession>